<name>A0A319CT30_9EURO</name>
<proteinExistence type="inferred from homology"/>
<dbReference type="Gene3D" id="3.10.310.10">
    <property type="entry name" value="Diaminopimelate Epimerase, Chain A, domain 1"/>
    <property type="match status" value="2"/>
</dbReference>
<accession>A0A319CT30</accession>
<comment type="similarity">
    <text evidence="1">Belongs to the proline racemase family.</text>
</comment>
<dbReference type="SFLD" id="SFLDS00028">
    <property type="entry name" value="Proline_Racemase"/>
    <property type="match status" value="1"/>
</dbReference>
<feature type="active site" description="Proton acceptor" evidence="2">
    <location>
        <position position="95"/>
    </location>
</feature>
<feature type="active site" description="Proton donor" evidence="2">
    <location>
        <position position="271"/>
    </location>
</feature>
<dbReference type="PANTHER" id="PTHR33442">
    <property type="entry name" value="TRANS-3-HYDROXY-L-PROLINE DEHYDRATASE"/>
    <property type="match status" value="1"/>
</dbReference>
<evidence type="ECO:0000313" key="4">
    <source>
        <dbReference type="Proteomes" id="UP000247810"/>
    </source>
</evidence>
<keyword evidence="4" id="KW-1185">Reference proteome</keyword>
<dbReference type="AlphaFoldDB" id="A0A319CT30"/>
<dbReference type="Pfam" id="PF05544">
    <property type="entry name" value="Pro_racemase"/>
    <property type="match status" value="1"/>
</dbReference>
<dbReference type="Proteomes" id="UP000247810">
    <property type="component" value="Unassembled WGS sequence"/>
</dbReference>
<dbReference type="VEuPathDB" id="FungiDB:BO71DRAFT_365631"/>
<gene>
    <name evidence="3" type="ORF">BO71DRAFT_365631</name>
</gene>
<dbReference type="PANTHER" id="PTHR33442:SF5">
    <property type="entry name" value="BIFUNCTIONAL TRANS-3-HYDROXY-L-PROLINE DEHYDRATASE_2-EPIMERASE"/>
    <property type="match status" value="1"/>
</dbReference>
<dbReference type="STRING" id="1448320.A0A319CT30"/>
<organism evidence="3 4">
    <name type="scientific">Aspergillus ellipticus CBS 707.79</name>
    <dbReference type="NCBI Taxonomy" id="1448320"/>
    <lineage>
        <taxon>Eukaryota</taxon>
        <taxon>Fungi</taxon>
        <taxon>Dikarya</taxon>
        <taxon>Ascomycota</taxon>
        <taxon>Pezizomycotina</taxon>
        <taxon>Eurotiomycetes</taxon>
        <taxon>Eurotiomycetidae</taxon>
        <taxon>Eurotiales</taxon>
        <taxon>Aspergillaceae</taxon>
        <taxon>Aspergillus</taxon>
        <taxon>Aspergillus subgen. Circumdati</taxon>
    </lineage>
</organism>
<protein>
    <submittedName>
        <fullName evidence="3">Proline racemase</fullName>
    </submittedName>
</protein>
<dbReference type="InterPro" id="IPR008794">
    <property type="entry name" value="Pro_racemase_fam"/>
</dbReference>
<dbReference type="GO" id="GO:0047580">
    <property type="term" value="F:4-hydroxyproline epimerase activity"/>
    <property type="evidence" value="ECO:0007669"/>
    <property type="project" value="TreeGrafter"/>
</dbReference>
<evidence type="ECO:0000313" key="3">
    <source>
        <dbReference type="EMBL" id="PYH88304.1"/>
    </source>
</evidence>
<dbReference type="PIRSF" id="PIRSF029792">
    <property type="entry name" value="Pro_racemase"/>
    <property type="match status" value="1"/>
</dbReference>
<dbReference type="OrthoDB" id="6409228at2759"/>
<sequence length="360" mass="39112">MPPTTPCPSITLTDCHCAGEVGNVVTAGIPNPPNTPTMYSKLVHFRHHSDHIRQLLLNEPRGRSPINTNILFPPCTLTASYGFLILESDEYPPMSGNNTICVATVLLENKLVAMHEPVTQFSLDTPAGLVGVSADCQDGKCKAVAFDNVGSFVFALDYAVEVAGVGRVRVDLAYGGMIYAIVDLRQRCFQGVELRREDAGRLVVLGERIKRALWECYNPVHPENEDIRGVSNVEFVDGVGLVGGDGDGGRGMRVGVNTVVVSPGRLDRSPCGTGSSARMAVLYKRGLLGVGERWEHRSVIGTKFECWIRGTTMVGEYEAVLPTVKGSAWIMGYRQVVLDPEDPFPTGFRVGDQWGVDGYL</sequence>
<evidence type="ECO:0000256" key="2">
    <source>
        <dbReference type="PIRSR" id="PIRSR029792-1"/>
    </source>
</evidence>
<dbReference type="EMBL" id="KZ826106">
    <property type="protein sequence ID" value="PYH88304.1"/>
    <property type="molecule type" value="Genomic_DNA"/>
</dbReference>
<dbReference type="SUPFAM" id="SSF54506">
    <property type="entry name" value="Diaminopimelate epimerase-like"/>
    <property type="match status" value="1"/>
</dbReference>
<reference evidence="3 4" key="1">
    <citation type="submission" date="2018-02" db="EMBL/GenBank/DDBJ databases">
        <title>The genomes of Aspergillus section Nigri reveals drivers in fungal speciation.</title>
        <authorList>
            <consortium name="DOE Joint Genome Institute"/>
            <person name="Vesth T.C."/>
            <person name="Nybo J."/>
            <person name="Theobald S."/>
            <person name="Brandl J."/>
            <person name="Frisvad J.C."/>
            <person name="Nielsen K.F."/>
            <person name="Lyhne E.K."/>
            <person name="Kogle M.E."/>
            <person name="Kuo A."/>
            <person name="Riley R."/>
            <person name="Clum A."/>
            <person name="Nolan M."/>
            <person name="Lipzen A."/>
            <person name="Salamov A."/>
            <person name="Henrissat B."/>
            <person name="Wiebenga A."/>
            <person name="De vries R.P."/>
            <person name="Grigoriev I.V."/>
            <person name="Mortensen U.H."/>
            <person name="Andersen M.R."/>
            <person name="Baker S.E."/>
        </authorList>
    </citation>
    <scope>NUCLEOTIDE SEQUENCE [LARGE SCALE GENOMIC DNA]</scope>
    <source>
        <strain evidence="3 4">CBS 707.79</strain>
    </source>
</reference>
<evidence type="ECO:0000256" key="1">
    <source>
        <dbReference type="ARBA" id="ARBA00007529"/>
    </source>
</evidence>